<keyword evidence="2" id="KW-0812">Transmembrane</keyword>
<reference evidence="3" key="1">
    <citation type="submission" date="2015-12" db="EMBL/GenBank/DDBJ databases">
        <title>Update maize B73 reference genome by single molecule sequencing technologies.</title>
        <authorList>
            <consortium name="Maize Genome Sequencing Project"/>
            <person name="Ware D."/>
        </authorList>
    </citation>
    <scope>NUCLEOTIDE SEQUENCE</scope>
    <source>
        <tissue evidence="3">Seedling</tissue>
    </source>
</reference>
<gene>
    <name evidence="3" type="ORF">ZEAMMB73_Zm00001d009524</name>
</gene>
<dbReference type="AlphaFoldDB" id="A0A1D6FJV8"/>
<sequence length="494" mass="52911">MDALDPPPPLPITVPPAPAAHLRRALVPVSGAGCGAQAGGSEVRERDPHGIPVPVCIPVPIRARDAHGRGRVSGAGCEAQAGGGVYGEIAASPRRFPHRASARAKSGHPDSYTMPSLAQSSLPRNPNQESDSTLDESDRRKTRRPRGERGNKEEDGANVLTIVTLKNPEEISWDEAGAEYVVESIGVFTYKDKTIAHLKGVAAAKVPRSTLAATSLCQPGGGGEGDWDGACVDVAACVPGSAHLCQHVASTLTDLNGAFGWLAIHIDNLKVNFRCTFDGLRYGAAFNPLQCARMLLRRMAEKLPVLLRYQSLHVHTYFKNSRYHLQTWANLCLVIVASYFCRMRKESRTDRVISKLLRGIGMRKTSTPIKREFRRASLPSSPPHDGGSPPRKIATATQHSKLCIRLRSSCAKVEQEKLEKLARKGPSSGEQPSSTTGSATSDVKADAGPTESASASVSTDKNRNYAVLAGVVAALGGLGWYLLSKPKKSEVVVD</sequence>
<evidence type="ECO:0000256" key="2">
    <source>
        <dbReference type="SAM" id="Phobius"/>
    </source>
</evidence>
<dbReference type="STRING" id="4577.A0A1D6FJV8"/>
<feature type="region of interest" description="Disordered" evidence="1">
    <location>
        <begin position="417"/>
        <end position="460"/>
    </location>
</feature>
<name>A0A1D6FJV8_MAIZE</name>
<protein>
    <submittedName>
        <fullName evidence="3">F1F0-ATPase inhibitor protein</fullName>
    </submittedName>
</protein>
<evidence type="ECO:0000256" key="1">
    <source>
        <dbReference type="SAM" id="MobiDB-lite"/>
    </source>
</evidence>
<keyword evidence="2" id="KW-0472">Membrane</keyword>
<keyword evidence="2" id="KW-1133">Transmembrane helix</keyword>
<dbReference type="InterPro" id="IPR045284">
    <property type="entry name" value="At2g27730-like"/>
</dbReference>
<feature type="compositionally biased region" description="Low complexity" evidence="1">
    <location>
        <begin position="377"/>
        <end position="390"/>
    </location>
</feature>
<dbReference type="ExpressionAtlas" id="A0A1D6FJV8">
    <property type="expression patterns" value="baseline and differential"/>
</dbReference>
<dbReference type="SMR" id="A0A1D6FJV8"/>
<dbReference type="PANTHER" id="PTHR33878:SF1">
    <property type="entry name" value="OS08G0559000 PROTEIN"/>
    <property type="match status" value="1"/>
</dbReference>
<feature type="transmembrane region" description="Helical" evidence="2">
    <location>
        <begin position="323"/>
        <end position="341"/>
    </location>
</feature>
<dbReference type="IntAct" id="A0A1D6FJV8">
    <property type="interactions" value="2"/>
</dbReference>
<feature type="region of interest" description="Disordered" evidence="1">
    <location>
        <begin position="368"/>
        <end position="393"/>
    </location>
</feature>
<feature type="region of interest" description="Disordered" evidence="1">
    <location>
        <begin position="96"/>
        <end position="155"/>
    </location>
</feature>
<dbReference type="InParanoid" id="A0A1D6FJV8"/>
<evidence type="ECO:0000313" key="3">
    <source>
        <dbReference type="EMBL" id="AQK92046.1"/>
    </source>
</evidence>
<dbReference type="Gene3D" id="3.40.50.720">
    <property type="entry name" value="NAD(P)-binding Rossmann-like Domain"/>
    <property type="match status" value="1"/>
</dbReference>
<feature type="transmembrane region" description="Helical" evidence="2">
    <location>
        <begin position="465"/>
        <end position="483"/>
    </location>
</feature>
<feature type="compositionally biased region" description="Polar residues" evidence="1">
    <location>
        <begin position="428"/>
        <end position="441"/>
    </location>
</feature>
<dbReference type="EMBL" id="CM000784">
    <property type="protein sequence ID" value="AQK92046.1"/>
    <property type="molecule type" value="Genomic_DNA"/>
</dbReference>
<dbReference type="PANTHER" id="PTHR33878">
    <property type="entry name" value="OS08G0559000 PROTEIN"/>
    <property type="match status" value="1"/>
</dbReference>
<accession>A0A1D6FJV8</accession>
<proteinExistence type="predicted"/>
<dbReference type="PaxDb" id="4577-GRMZM2G394007_P02"/>
<feature type="compositionally biased region" description="Polar residues" evidence="1">
    <location>
        <begin position="113"/>
        <end position="131"/>
    </location>
</feature>
<dbReference type="eggNOG" id="ENOG502S4G2">
    <property type="taxonomic scope" value="Eukaryota"/>
</dbReference>
<organism evidence="3">
    <name type="scientific">Zea mays</name>
    <name type="common">Maize</name>
    <dbReference type="NCBI Taxonomy" id="4577"/>
    <lineage>
        <taxon>Eukaryota</taxon>
        <taxon>Viridiplantae</taxon>
        <taxon>Streptophyta</taxon>
        <taxon>Embryophyta</taxon>
        <taxon>Tracheophyta</taxon>
        <taxon>Spermatophyta</taxon>
        <taxon>Magnoliopsida</taxon>
        <taxon>Liliopsida</taxon>
        <taxon>Poales</taxon>
        <taxon>Poaceae</taxon>
        <taxon>PACMAD clade</taxon>
        <taxon>Panicoideae</taxon>
        <taxon>Andropogonodae</taxon>
        <taxon>Andropogoneae</taxon>
        <taxon>Tripsacinae</taxon>
        <taxon>Zea</taxon>
    </lineage>
</organism>
<dbReference type="SUPFAM" id="SSF51735">
    <property type="entry name" value="NAD(P)-binding Rossmann-fold domains"/>
    <property type="match status" value="1"/>
</dbReference>
<dbReference type="InterPro" id="IPR036291">
    <property type="entry name" value="NAD(P)-bd_dom_sf"/>
</dbReference>
<feature type="compositionally biased region" description="Basic and acidic residues" evidence="1">
    <location>
        <begin position="145"/>
        <end position="155"/>
    </location>
</feature>
<feature type="compositionally biased region" description="Basic residues" evidence="1">
    <location>
        <begin position="96"/>
        <end position="106"/>
    </location>
</feature>